<feature type="compositionally biased region" description="Low complexity" evidence="1">
    <location>
        <begin position="447"/>
        <end position="464"/>
    </location>
</feature>
<dbReference type="OrthoDB" id="2675777at2759"/>
<accession>A0A8H6YAR6</accession>
<feature type="region of interest" description="Disordered" evidence="1">
    <location>
        <begin position="189"/>
        <end position="292"/>
    </location>
</feature>
<feature type="compositionally biased region" description="Gly residues" evidence="1">
    <location>
        <begin position="379"/>
        <end position="388"/>
    </location>
</feature>
<feature type="region of interest" description="Disordered" evidence="1">
    <location>
        <begin position="361"/>
        <end position="396"/>
    </location>
</feature>
<gene>
    <name evidence="2" type="ORF">MSAN_01411800</name>
</gene>
<dbReference type="AlphaFoldDB" id="A0A8H6YAR6"/>
<organism evidence="2 3">
    <name type="scientific">Mycena sanguinolenta</name>
    <dbReference type="NCBI Taxonomy" id="230812"/>
    <lineage>
        <taxon>Eukaryota</taxon>
        <taxon>Fungi</taxon>
        <taxon>Dikarya</taxon>
        <taxon>Basidiomycota</taxon>
        <taxon>Agaricomycotina</taxon>
        <taxon>Agaricomycetes</taxon>
        <taxon>Agaricomycetidae</taxon>
        <taxon>Agaricales</taxon>
        <taxon>Marasmiineae</taxon>
        <taxon>Mycenaceae</taxon>
        <taxon>Mycena</taxon>
    </lineage>
</organism>
<feature type="region of interest" description="Disordered" evidence="1">
    <location>
        <begin position="437"/>
        <end position="466"/>
    </location>
</feature>
<reference evidence="2" key="1">
    <citation type="submission" date="2020-05" db="EMBL/GenBank/DDBJ databases">
        <title>Mycena genomes resolve the evolution of fungal bioluminescence.</title>
        <authorList>
            <person name="Tsai I.J."/>
        </authorList>
    </citation>
    <scope>NUCLEOTIDE SEQUENCE</scope>
    <source>
        <strain evidence="2">160909Yilan</strain>
    </source>
</reference>
<keyword evidence="3" id="KW-1185">Reference proteome</keyword>
<dbReference type="EMBL" id="JACAZH010000011">
    <property type="protein sequence ID" value="KAF7354966.1"/>
    <property type="molecule type" value="Genomic_DNA"/>
</dbReference>
<feature type="compositionally biased region" description="Basic and acidic residues" evidence="1">
    <location>
        <begin position="361"/>
        <end position="378"/>
    </location>
</feature>
<dbReference type="Proteomes" id="UP000623467">
    <property type="component" value="Unassembled WGS sequence"/>
</dbReference>
<feature type="compositionally biased region" description="Low complexity" evidence="1">
    <location>
        <begin position="196"/>
        <end position="224"/>
    </location>
</feature>
<sequence>MLISENQNEQHPVAQSKSHILEPISVFAHQPHDATHGTVLQPVNGLADTADVLKRKHTPETKRAPSHTPSLTGRTTSALLTWNFSKSPNLRAASPDAQKLKTADPLVTLTPIQVPREEDTHDVPSIAFLPEIMSPDVEVVPEPLPAAITSPEVEVVPPPPPPLATRVDTLGPPPFPFGVENDNLRRVSKPPVLPWAKPSTRASSSRSTPVPRDSPISISSASVSTRGHRDSLVPAPTRASTRRRSADLDADADTDSDMPLPKHARTHAALHRPVRARRVPKNRDELGPGNERHVRAPMHELDILREFTPARVGSLRELRRTRAGGGGGEGGEGPQLGLESAAAWAERARALGALVPKVASAERVEGASEEKGTSKDGDAGFGARGPPGAGRWPRGSRVLGQPNTAPTEAYAALLLETFGPGSMLRGEGPRPRLRVEKAKAEKGKKAGAGNRSVSEASSVPASVPDGMDVDSEVGADEGAPSRVGEWIAEIQLVVKGKKLLTRDDLAALADTLWEIADMSEEEGRALGDNGPLLKESLRQLARLDDLPFGDEHGLRQTAKKMVKHWPK</sequence>
<evidence type="ECO:0000313" key="3">
    <source>
        <dbReference type="Proteomes" id="UP000623467"/>
    </source>
</evidence>
<evidence type="ECO:0000256" key="1">
    <source>
        <dbReference type="SAM" id="MobiDB-lite"/>
    </source>
</evidence>
<evidence type="ECO:0000313" key="2">
    <source>
        <dbReference type="EMBL" id="KAF7354966.1"/>
    </source>
</evidence>
<protein>
    <submittedName>
        <fullName evidence="2">Cyclin-domain-containing protein</fullName>
    </submittedName>
</protein>
<comment type="caution">
    <text evidence="2">The sequence shown here is derived from an EMBL/GenBank/DDBJ whole genome shotgun (WGS) entry which is preliminary data.</text>
</comment>
<feature type="compositionally biased region" description="Basic residues" evidence="1">
    <location>
        <begin position="262"/>
        <end position="280"/>
    </location>
</feature>
<name>A0A8H6YAR6_9AGAR</name>
<feature type="compositionally biased region" description="Basic and acidic residues" evidence="1">
    <location>
        <begin position="281"/>
        <end position="292"/>
    </location>
</feature>
<proteinExistence type="predicted"/>